<name>A0AAV0UJ84_HYABA</name>
<evidence type="ECO:0000256" key="1">
    <source>
        <dbReference type="SAM" id="SignalP"/>
    </source>
</evidence>
<dbReference type="EMBL" id="CANTFL010001312">
    <property type="protein sequence ID" value="CAI5736408.1"/>
    <property type="molecule type" value="Genomic_DNA"/>
</dbReference>
<evidence type="ECO:0008006" key="4">
    <source>
        <dbReference type="Google" id="ProtNLM"/>
    </source>
</evidence>
<keyword evidence="1" id="KW-0732">Signal</keyword>
<keyword evidence="3" id="KW-1185">Reference proteome</keyword>
<reference evidence="2" key="1">
    <citation type="submission" date="2022-12" db="EMBL/GenBank/DDBJ databases">
        <authorList>
            <person name="Webb A."/>
        </authorList>
    </citation>
    <scope>NUCLEOTIDE SEQUENCE</scope>
    <source>
        <strain evidence="2">Hp1</strain>
    </source>
</reference>
<accession>A0AAV0UJ84</accession>
<proteinExistence type="predicted"/>
<sequence length="1480" mass="165146">MRIDCVGLLIAAAILAGPSFSEISGSNLVRFHTGHSTTDDKSGIPGNRVLQTTGAMNGEERAPGSSGITSFMKTIEREIPVLLSANSHAVSGSTFTEQVRAGLQHLDDGIVSLYAEGLKGNHVLCRMVAKMLSSGPGGVRMVEGLIQAFGRKQAAELLEKAAKGLVVPERADQHMLIRQAITDPQIAYPGPLYMLKNSVKAWNAEHSEHLTMLQFLLQAYGDVAELALDLSLATKINPDDGLAKQLQNEILMAWLDKKQSIDYVYAMLEQPESGVTGVKFENMDMLHQYIELHNEKYRGNVDIVTYLRRKSLGDIEIAQMIWDARKRSLYFIEMLKHLIRQWQIDSHSPISIAGKLLEAGIDESMVLLILVSVCHGVSHLARALSVAKMDPATKLTAKRLQTKMIMTWLPRDQPFAAVYGILKPRESSTTGIVFQNLDTLVEYAAAHNAVPSNTKIDVFAFLREKHFDDVELVRMILDLRTMSPNNAVTILERLFEQWRIEHTLPIDIAHQFLAAGFDETTVLSLLEKFCGSISSLARALSVAKIDPATKHTVDVMQSQLMLTWLPRDQPFAAVYDILKPPESSTTGLVFQNLDTLVEYAAAHNAVPSNTKIDVFAFLREKHFDDVELVRMILDLWTMSPNNAVTSLEHLVRLWQAERKSAIDIAHQFLAAGFDETTVLSLLEKFCGSISSLARVLSAAKIDPATKHTVDVMQSQLMLTWLIEGHTIDIVYNILKPSELSTTGLVFENLDTLVEYAAAHNAVPSNTKIDVFAFLREKHFDDVELVRMILDLRTMSPNNAVTILERLFEQWRIEHTLPIDIAHQFLAAGFDETTVLSLLEKFCGSISSLARALSVAKIDPATKHTVDVMQSQLMLTWLPRDQPFAAVYDILKPPESSTTGLVFQNLDTLVEYAAAHNAVPSNTKIDVFAFLREKHFDDVELVRMILDLWTMSPNNAVTSLEHLVRLWQAERKSAIDIAHQFLAAGFDETTVLSLLEKFCGSISSLARVLSAAKIDPATKHTVDVMQSQLMLTWLIEGHTIDIVYNILKPSELSTTGLVFENLDTLVEYAAAHNAVPSNTKIDVFAFLREKHFDDVELVRMILDLRTMSPNNAVTILERLFEQWRIEHTLPIDIAHQFLAAGFDETTVLSLLEKFCGSISSLARALSVAKIDPATKHTVDVMQSQLMLTWLPRDQPFAAVYDILKPPESSTTGLVFQNLDTLVEYAAAHNAVPSNTKIDVFAFLREKHFDDVELVRMILDLWTMSPNNAVTSLEHLVRLWQAERKSAIDIAHQFLAAGFDETTVLSLLEKFCGSISSLARVLSAAKIDPATKHTVDVMQSQLMLTWLIEGHTIDIVYNILKPSELSTTGLVFENLDTLVEYAAAHNAVPSNTKIDVFAFLREKHFDDVELVRMILDLRTMSPNNAVTSLEHLVRLWQAERKSAIDIAHQFLAAGYDESTVHSVLSQVYGIVAGQHRAHQQLR</sequence>
<comment type="caution">
    <text evidence="2">The sequence shown here is derived from an EMBL/GenBank/DDBJ whole genome shotgun (WGS) entry which is preliminary data.</text>
</comment>
<protein>
    <recommendedName>
        <fullName evidence="4">RxLR effector candidate protein</fullName>
    </recommendedName>
</protein>
<evidence type="ECO:0000313" key="3">
    <source>
        <dbReference type="Proteomes" id="UP001162031"/>
    </source>
</evidence>
<organism evidence="2 3">
    <name type="scientific">Hyaloperonospora brassicae</name>
    <name type="common">Brassica downy mildew</name>
    <name type="synonym">Peronospora brassicae</name>
    <dbReference type="NCBI Taxonomy" id="162125"/>
    <lineage>
        <taxon>Eukaryota</taxon>
        <taxon>Sar</taxon>
        <taxon>Stramenopiles</taxon>
        <taxon>Oomycota</taxon>
        <taxon>Peronosporomycetes</taxon>
        <taxon>Peronosporales</taxon>
        <taxon>Peronosporaceae</taxon>
        <taxon>Hyaloperonospora</taxon>
    </lineage>
</organism>
<feature type="chain" id="PRO_5043695787" description="RxLR effector candidate protein" evidence="1">
    <location>
        <begin position="22"/>
        <end position="1480"/>
    </location>
</feature>
<feature type="signal peptide" evidence="1">
    <location>
        <begin position="1"/>
        <end position="21"/>
    </location>
</feature>
<evidence type="ECO:0000313" key="2">
    <source>
        <dbReference type="EMBL" id="CAI5736408.1"/>
    </source>
</evidence>
<gene>
    <name evidence="2" type="ORF">HBR001_LOCUS6815</name>
</gene>
<dbReference type="Proteomes" id="UP001162031">
    <property type="component" value="Unassembled WGS sequence"/>
</dbReference>